<feature type="domain" description="YbaK/aminoacyl-tRNA synthetase-associated" evidence="1">
    <location>
        <begin position="24"/>
        <end position="142"/>
    </location>
</feature>
<evidence type="ECO:0000313" key="2">
    <source>
        <dbReference type="EMBL" id="KUM27862.1"/>
    </source>
</evidence>
<dbReference type="OrthoDB" id="9786549at2"/>
<dbReference type="PANTHER" id="PTHR30411">
    <property type="entry name" value="CYTOPLASMIC PROTEIN"/>
    <property type="match status" value="1"/>
</dbReference>
<dbReference type="Proteomes" id="UP000053176">
    <property type="component" value="Unassembled WGS sequence"/>
</dbReference>
<accession>A0A124GGU6</accession>
<dbReference type="GO" id="GO:0002161">
    <property type="term" value="F:aminoacyl-tRNA deacylase activity"/>
    <property type="evidence" value="ECO:0007669"/>
    <property type="project" value="InterPro"/>
</dbReference>
<dbReference type="InterPro" id="IPR036754">
    <property type="entry name" value="YbaK/aa-tRNA-synt-asso_dom_sf"/>
</dbReference>
<organism evidence="2 3">
    <name type="scientific">Rhizobium loti</name>
    <name type="common">Mesorhizobium loti</name>
    <dbReference type="NCBI Taxonomy" id="381"/>
    <lineage>
        <taxon>Bacteria</taxon>
        <taxon>Pseudomonadati</taxon>
        <taxon>Pseudomonadota</taxon>
        <taxon>Alphaproteobacteria</taxon>
        <taxon>Hyphomicrobiales</taxon>
        <taxon>Phyllobacteriaceae</taxon>
        <taxon>Mesorhizobium</taxon>
    </lineage>
</organism>
<dbReference type="SUPFAM" id="SSF55826">
    <property type="entry name" value="YbaK/ProRS associated domain"/>
    <property type="match status" value="1"/>
</dbReference>
<comment type="caution">
    <text evidence="2">The sequence shown here is derived from an EMBL/GenBank/DDBJ whole genome shotgun (WGS) entry which is preliminary data.</text>
</comment>
<proteinExistence type="predicted"/>
<dbReference type="Pfam" id="PF04073">
    <property type="entry name" value="tRNA_edit"/>
    <property type="match status" value="1"/>
</dbReference>
<dbReference type="CDD" id="cd04332">
    <property type="entry name" value="YbaK_like"/>
    <property type="match status" value="1"/>
</dbReference>
<dbReference type="InterPro" id="IPR007214">
    <property type="entry name" value="YbaK/aa-tRNA-synth-assoc-dom"/>
</dbReference>
<evidence type="ECO:0000259" key="1">
    <source>
        <dbReference type="Pfam" id="PF04073"/>
    </source>
</evidence>
<dbReference type="EMBL" id="LPWA01000057">
    <property type="protein sequence ID" value="KUM27862.1"/>
    <property type="molecule type" value="Genomic_DNA"/>
</dbReference>
<protein>
    <submittedName>
        <fullName evidence="2">Aminoacyl-tRNA deacylase</fullName>
    </submittedName>
</protein>
<name>A0A124GGU6_RHILI</name>
<dbReference type="Gene3D" id="3.90.960.10">
    <property type="entry name" value="YbaK/aminoacyl-tRNA synthetase-associated domain"/>
    <property type="match status" value="1"/>
</dbReference>
<evidence type="ECO:0000313" key="3">
    <source>
        <dbReference type="Proteomes" id="UP000053176"/>
    </source>
</evidence>
<gene>
    <name evidence="2" type="ORF">AU467_14415</name>
</gene>
<sequence>MTIANRLRDFIDGKGIPYDTVAHHRTATSRQSAIAAHVPGSIMAKSVLVHHELGYALAVVPSTHRIELNKLQDVMDRRLGLASEDEVVSLFDDCDIGAVPPIGAAYDVPVILDESLGDAADIYFEGGDHKTLVHVSGKDFRNLTTGARQARFSHPAF</sequence>
<reference evidence="2 3" key="1">
    <citation type="submission" date="2015-12" db="EMBL/GenBank/DDBJ databases">
        <title>Draft genome sequence of Mesorhizobium sp. UFLA 01-765, a multitolerant efficient symbiont and plant-growth promoting strain isolated from Zn-mining soil using Leucaena leucocephala as a trap plant.</title>
        <authorList>
            <person name="Rangel W.M."/>
            <person name="Thijs S."/>
            <person name="Longatti S.M."/>
            <person name="Moreira F.M."/>
            <person name="Weyens N."/>
            <person name="Vangronsveld J."/>
            <person name="Van Hamme J.D."/>
            <person name="Bottos E.M."/>
            <person name="Rineau F."/>
        </authorList>
    </citation>
    <scope>NUCLEOTIDE SEQUENCE [LARGE SCALE GENOMIC DNA]</scope>
    <source>
        <strain evidence="2 3">UFLA 01-765</strain>
    </source>
</reference>
<dbReference type="AlphaFoldDB" id="A0A124GGU6"/>
<dbReference type="PANTHER" id="PTHR30411:SF9">
    <property type="entry name" value="MULTIFUNCTIONAL SER_THR-TRNA DEACYLASE PROXP-Y"/>
    <property type="match status" value="1"/>
</dbReference>